<reference evidence="1" key="1">
    <citation type="journal article" date="2020" name="Nature">
        <title>Giant virus diversity and host interactions through global metagenomics.</title>
        <authorList>
            <person name="Schulz F."/>
            <person name="Roux S."/>
            <person name="Paez-Espino D."/>
            <person name="Jungbluth S."/>
            <person name="Walsh D.A."/>
            <person name="Denef V.J."/>
            <person name="McMahon K.D."/>
            <person name="Konstantinidis K.T."/>
            <person name="Eloe-Fadrosh E.A."/>
            <person name="Kyrpides N.C."/>
            <person name="Woyke T."/>
        </authorList>
    </citation>
    <scope>NUCLEOTIDE SEQUENCE</scope>
    <source>
        <strain evidence="1">GVMAG-M-3300023179-138</strain>
    </source>
</reference>
<proteinExistence type="predicted"/>
<dbReference type="CDD" id="cd00761">
    <property type="entry name" value="Glyco_tranf_GTA_type"/>
    <property type="match status" value="1"/>
</dbReference>
<sequence>MPTFNVLIATIGKPELQQMLDSLSPQLDTHDCVTIVFDGHLEIPSFNFDNFKCPVKLFNEPVALGFWGHGIRNKYAPLLENRDFIMHADDDDIYTDFAFSKLRQQCADTTILYIGQMQRVGIRKYLVILPTIQQIKVGQVGTPMGIIPYKLNTEGTWSLYHGGDGEFYMQISKNIPVVFLDILIYIVKPSSPFLVREHP</sequence>
<dbReference type="SUPFAM" id="SSF53448">
    <property type="entry name" value="Nucleotide-diphospho-sugar transferases"/>
    <property type="match status" value="1"/>
</dbReference>
<accession>A0A6C0E4P6</accession>
<organism evidence="1">
    <name type="scientific">viral metagenome</name>
    <dbReference type="NCBI Taxonomy" id="1070528"/>
    <lineage>
        <taxon>unclassified sequences</taxon>
        <taxon>metagenomes</taxon>
        <taxon>organismal metagenomes</taxon>
    </lineage>
</organism>
<evidence type="ECO:0008006" key="2">
    <source>
        <dbReference type="Google" id="ProtNLM"/>
    </source>
</evidence>
<dbReference type="AlphaFoldDB" id="A0A6C0E4P6"/>
<name>A0A6C0E4P6_9ZZZZ</name>
<dbReference type="InterPro" id="IPR029044">
    <property type="entry name" value="Nucleotide-diphossugar_trans"/>
</dbReference>
<protein>
    <recommendedName>
        <fullName evidence="2">Glycosyltransferase 2-like domain-containing protein</fullName>
    </recommendedName>
</protein>
<evidence type="ECO:0000313" key="1">
    <source>
        <dbReference type="EMBL" id="QHT24147.1"/>
    </source>
</evidence>
<dbReference type="EMBL" id="MN739743">
    <property type="protein sequence ID" value="QHT24147.1"/>
    <property type="molecule type" value="Genomic_DNA"/>
</dbReference>